<accession>A0ABR9V569</accession>
<feature type="domain" description="HTH crp-type" evidence="4">
    <location>
        <begin position="128"/>
        <end position="201"/>
    </location>
</feature>
<dbReference type="SUPFAM" id="SSF46785">
    <property type="entry name" value="Winged helix' DNA-binding domain"/>
    <property type="match status" value="1"/>
</dbReference>
<dbReference type="Proteomes" id="UP000654604">
    <property type="component" value="Unassembled WGS sequence"/>
</dbReference>
<dbReference type="Gene3D" id="2.60.120.10">
    <property type="entry name" value="Jelly Rolls"/>
    <property type="match status" value="1"/>
</dbReference>
<evidence type="ECO:0000256" key="2">
    <source>
        <dbReference type="ARBA" id="ARBA00023125"/>
    </source>
</evidence>
<evidence type="ECO:0000313" key="5">
    <source>
        <dbReference type="EMBL" id="MBE9223032.1"/>
    </source>
</evidence>
<dbReference type="SMART" id="SM00419">
    <property type="entry name" value="HTH_CRP"/>
    <property type="match status" value="1"/>
</dbReference>
<comment type="caution">
    <text evidence="5">The sequence shown here is derived from an EMBL/GenBank/DDBJ whole genome shotgun (WGS) entry which is preliminary data.</text>
</comment>
<keyword evidence="3" id="KW-0804">Transcription</keyword>
<keyword evidence="6" id="KW-1185">Reference proteome</keyword>
<sequence length="201" mass="22600">MLITPPSKLHLSTKIQCSERRLHFYGKGEEIPLLTQGVWNISSGFVQLVAMNNQGDETWLGWASQGNFFGLWLTSLDSFKAKALSDVYLQWYSLEEVGKSSSIAQNMLAQTVIRVQQTERLLAIAGLKRVEEKLIALLHLLAESIGEKMSNDYSRITVRFTHQNLASAIGTTRVTVTRLLGELQKDGLICIDKNRHIIIKT</sequence>
<dbReference type="PROSITE" id="PS51063">
    <property type="entry name" value="HTH_CRP_2"/>
    <property type="match status" value="1"/>
</dbReference>
<dbReference type="CDD" id="cd00092">
    <property type="entry name" value="HTH_CRP"/>
    <property type="match status" value="1"/>
</dbReference>
<dbReference type="EMBL" id="JADEWC010000021">
    <property type="protein sequence ID" value="MBE9223032.1"/>
    <property type="molecule type" value="Genomic_DNA"/>
</dbReference>
<dbReference type="InterPro" id="IPR036390">
    <property type="entry name" value="WH_DNA-bd_sf"/>
</dbReference>
<evidence type="ECO:0000313" key="6">
    <source>
        <dbReference type="Proteomes" id="UP000654604"/>
    </source>
</evidence>
<evidence type="ECO:0000259" key="4">
    <source>
        <dbReference type="PROSITE" id="PS51063"/>
    </source>
</evidence>
<dbReference type="InterPro" id="IPR014710">
    <property type="entry name" value="RmlC-like_jellyroll"/>
</dbReference>
<keyword evidence="2" id="KW-0238">DNA-binding</keyword>
<evidence type="ECO:0000256" key="1">
    <source>
        <dbReference type="ARBA" id="ARBA00023015"/>
    </source>
</evidence>
<reference evidence="5 6" key="1">
    <citation type="submission" date="2020-10" db="EMBL/GenBank/DDBJ databases">
        <authorList>
            <person name="Castelo-Branco R."/>
            <person name="Eusebio N."/>
            <person name="Adriana R."/>
            <person name="Vieira A."/>
            <person name="Brugerolle De Fraissinette N."/>
            <person name="Rezende De Castro R."/>
            <person name="Schneider M.P."/>
            <person name="Vasconcelos V."/>
            <person name="Leao P.N."/>
        </authorList>
    </citation>
    <scope>NUCLEOTIDE SEQUENCE [LARGE SCALE GENOMIC DNA]</scope>
    <source>
        <strain evidence="5 6">LEGE 03274</strain>
    </source>
</reference>
<dbReference type="Pfam" id="PF13545">
    <property type="entry name" value="HTH_Crp_2"/>
    <property type="match status" value="1"/>
</dbReference>
<dbReference type="InterPro" id="IPR012318">
    <property type="entry name" value="HTH_CRP"/>
</dbReference>
<proteinExistence type="predicted"/>
<dbReference type="InterPro" id="IPR018490">
    <property type="entry name" value="cNMP-bd_dom_sf"/>
</dbReference>
<organism evidence="5 6">
    <name type="scientific">Cyanobacterium stanieri LEGE 03274</name>
    <dbReference type="NCBI Taxonomy" id="1828756"/>
    <lineage>
        <taxon>Bacteria</taxon>
        <taxon>Bacillati</taxon>
        <taxon>Cyanobacteriota</taxon>
        <taxon>Cyanophyceae</taxon>
        <taxon>Oscillatoriophycideae</taxon>
        <taxon>Chroococcales</taxon>
        <taxon>Geminocystaceae</taxon>
        <taxon>Cyanobacterium</taxon>
    </lineage>
</organism>
<name>A0ABR9V569_9CHRO</name>
<keyword evidence="1" id="KW-0805">Transcription regulation</keyword>
<dbReference type="PRINTS" id="PR00034">
    <property type="entry name" value="HTHCRP"/>
</dbReference>
<evidence type="ECO:0000256" key="3">
    <source>
        <dbReference type="ARBA" id="ARBA00023163"/>
    </source>
</evidence>
<protein>
    <submittedName>
        <fullName evidence="5">Crp/Fnr family transcriptional regulator</fullName>
    </submittedName>
</protein>
<gene>
    <name evidence="5" type="ORF">IQ215_10030</name>
</gene>
<dbReference type="SUPFAM" id="SSF51206">
    <property type="entry name" value="cAMP-binding domain-like"/>
    <property type="match status" value="1"/>
</dbReference>